<evidence type="ECO:0000256" key="2">
    <source>
        <dbReference type="ARBA" id="ARBA00022679"/>
    </source>
</evidence>
<dbReference type="GO" id="GO:0006633">
    <property type="term" value="P:fatty acid biosynthetic process"/>
    <property type="evidence" value="ECO:0007669"/>
    <property type="project" value="TreeGrafter"/>
</dbReference>
<sequence length="176" mass="18693">MSENQLVDALRKSVKENARLRKANASLLAAMDEPLAIVGMACRLPGGVSSPEDLWRLVESGTDAISGFPTDRGWDVENLYDPDPDASGKSYCVQGGFLDAAGGFDAPFFGISPREALAMDPQQRLVLEVSWEAFERAGIEPGSLRGSDTGVFIGAYPGGYGTGCAGQLLRLRHEAG</sequence>
<feature type="domain" description="Ketosynthase family 3 (KS3)" evidence="4">
    <location>
        <begin position="32"/>
        <end position="176"/>
    </location>
</feature>
<dbReference type="GO" id="GO:0004312">
    <property type="term" value="F:fatty acid synthase activity"/>
    <property type="evidence" value="ECO:0007669"/>
    <property type="project" value="TreeGrafter"/>
</dbReference>
<dbReference type="HOGENOM" id="CLU_000022_16_15_11"/>
<dbReference type="InterPro" id="IPR014030">
    <property type="entry name" value="Ketoacyl_synth_N"/>
</dbReference>
<evidence type="ECO:0000259" key="4">
    <source>
        <dbReference type="PROSITE" id="PS52004"/>
    </source>
</evidence>
<dbReference type="Gene3D" id="3.40.47.10">
    <property type="match status" value="1"/>
</dbReference>
<dbReference type="SMART" id="SM00825">
    <property type="entry name" value="PKS_KS"/>
    <property type="match status" value="1"/>
</dbReference>
<evidence type="ECO:0000256" key="3">
    <source>
        <dbReference type="ARBA" id="ARBA00023268"/>
    </source>
</evidence>
<dbReference type="InterPro" id="IPR016039">
    <property type="entry name" value="Thiolase-like"/>
</dbReference>
<comment type="cofactor">
    <cofactor evidence="1">
        <name>pantetheine 4'-phosphate</name>
        <dbReference type="ChEBI" id="CHEBI:47942"/>
    </cofactor>
</comment>
<evidence type="ECO:0000256" key="1">
    <source>
        <dbReference type="ARBA" id="ARBA00001957"/>
    </source>
</evidence>
<proteinExistence type="predicted"/>
<dbReference type="PANTHER" id="PTHR43775">
    <property type="entry name" value="FATTY ACID SYNTHASE"/>
    <property type="match status" value="1"/>
</dbReference>
<protein>
    <submittedName>
        <fullName evidence="5">Beta-ketoacyl synthase</fullName>
    </submittedName>
</protein>
<keyword evidence="2" id="KW-0808">Transferase</keyword>
<dbReference type="InterPro" id="IPR050091">
    <property type="entry name" value="PKS_NRPS_Biosynth_Enz"/>
</dbReference>
<gene>
    <name evidence="5" type="ORF">SIRAN8035</name>
</gene>
<dbReference type="InterPro" id="IPR020841">
    <property type="entry name" value="PKS_Beta-ketoAc_synthase_dom"/>
</dbReference>
<dbReference type="Pfam" id="PF08990">
    <property type="entry name" value="Docking"/>
    <property type="match status" value="1"/>
</dbReference>
<dbReference type="InterPro" id="IPR015083">
    <property type="entry name" value="NorB/c/GfsB-D-like_docking"/>
</dbReference>
<dbReference type="SUPFAM" id="SSF53901">
    <property type="entry name" value="Thiolase-like"/>
    <property type="match status" value="1"/>
</dbReference>
<name>A0A060ZZ41_9ACTN</name>
<dbReference type="PROSITE" id="PS52004">
    <property type="entry name" value="KS3_2"/>
    <property type="match status" value="1"/>
</dbReference>
<organism evidence="5">
    <name type="scientific">Streptomyces iranensis</name>
    <dbReference type="NCBI Taxonomy" id="576784"/>
    <lineage>
        <taxon>Bacteria</taxon>
        <taxon>Bacillati</taxon>
        <taxon>Actinomycetota</taxon>
        <taxon>Actinomycetes</taxon>
        <taxon>Kitasatosporales</taxon>
        <taxon>Streptomycetaceae</taxon>
        <taxon>Streptomyces</taxon>
        <taxon>Streptomyces violaceusniger group</taxon>
    </lineage>
</organism>
<keyword evidence="3" id="KW-0511">Multifunctional enzyme</keyword>
<reference evidence="5" key="1">
    <citation type="submission" date="2014-05" db="EMBL/GenBank/DDBJ databases">
        <authorList>
            <person name="Horn Fabian"/>
        </authorList>
    </citation>
    <scope>NUCLEOTIDE SEQUENCE</scope>
</reference>
<dbReference type="Pfam" id="PF00109">
    <property type="entry name" value="ketoacyl-synt"/>
    <property type="match status" value="1"/>
</dbReference>
<dbReference type="CDD" id="cd00833">
    <property type="entry name" value="PKS"/>
    <property type="match status" value="1"/>
</dbReference>
<dbReference type="AlphaFoldDB" id="A0A060ZZ41"/>
<dbReference type="PANTHER" id="PTHR43775:SF51">
    <property type="entry name" value="INACTIVE PHENOLPHTHIOCEROL SYNTHESIS POLYKETIDE SYNTHASE TYPE I PKS1-RELATED"/>
    <property type="match status" value="1"/>
</dbReference>
<accession>A0A060ZZ41</accession>
<dbReference type="EMBL" id="LK022848">
    <property type="protein sequence ID" value="CDR13584.1"/>
    <property type="molecule type" value="Genomic_DNA"/>
</dbReference>
<evidence type="ECO:0000313" key="5">
    <source>
        <dbReference type="EMBL" id="CDR13584.1"/>
    </source>
</evidence>